<feature type="compositionally biased region" description="Polar residues" evidence="1">
    <location>
        <begin position="155"/>
        <end position="177"/>
    </location>
</feature>
<organism evidence="2 3">
    <name type="scientific">Zingiber officinale</name>
    <name type="common">Ginger</name>
    <name type="synonym">Amomum zingiber</name>
    <dbReference type="NCBI Taxonomy" id="94328"/>
    <lineage>
        <taxon>Eukaryota</taxon>
        <taxon>Viridiplantae</taxon>
        <taxon>Streptophyta</taxon>
        <taxon>Embryophyta</taxon>
        <taxon>Tracheophyta</taxon>
        <taxon>Spermatophyta</taxon>
        <taxon>Magnoliopsida</taxon>
        <taxon>Liliopsida</taxon>
        <taxon>Zingiberales</taxon>
        <taxon>Zingiberaceae</taxon>
        <taxon>Zingiber</taxon>
    </lineage>
</organism>
<keyword evidence="3" id="KW-1185">Reference proteome</keyword>
<comment type="caution">
    <text evidence="2">The sequence shown here is derived from an EMBL/GenBank/DDBJ whole genome shotgun (WGS) entry which is preliminary data.</text>
</comment>
<dbReference type="EMBL" id="JACMSC010000003">
    <property type="protein sequence ID" value="KAG6530616.1"/>
    <property type="molecule type" value="Genomic_DNA"/>
</dbReference>
<reference evidence="2 3" key="1">
    <citation type="submission" date="2020-08" db="EMBL/GenBank/DDBJ databases">
        <title>Plant Genome Project.</title>
        <authorList>
            <person name="Zhang R.-G."/>
        </authorList>
    </citation>
    <scope>NUCLEOTIDE SEQUENCE [LARGE SCALE GENOMIC DNA]</scope>
    <source>
        <tissue evidence="2">Rhizome</tissue>
    </source>
</reference>
<protein>
    <submittedName>
        <fullName evidence="2">Uncharacterized protein</fullName>
    </submittedName>
</protein>
<sequence length="493" mass="53974">MLSASPDPHSRDSVGDDDEIQDSSPILFSPQVSQCLSRFLLWLLREEATTATFPSSLIVWVEVGERVSRRLTGNSFVPSALLLSGSQIRSSMAEILAAPWRGWEVAPIPYSSITSKASEIPNSRSSNLMKLGNPNSVVIIPDSSEVSEITNSPSSNLMELGNPSSVAPVPDSSTTSEALEVPKSPDPNLMEFGNPSSVHLADGLIIQAAAQSPKNGANFDCLVSRELNQNPCLKSIPNHGKLYEFVAMKYHTSTSDIVSCNSYSTESSYDSSMSSESFDVQRELQEMREEHGEEMSTIFIRLTSQGTFLVHIAFCVQVVDVCTYFTLSALLEMQTVDISRTFLIDIAFSGFRLFWLELRFPAAGEAEDDAALERFEISISKVKTLIGVPTGIFKHAVAAAAAQSPKNGANFDCLISRELNQNPCLKSIPNHGKLYEFVAMKYDTSRSDIVSCNSCSTESSYDSSMSSESFDVQRELQEMRVEHGEELSTVGDI</sequence>
<evidence type="ECO:0000256" key="1">
    <source>
        <dbReference type="SAM" id="MobiDB-lite"/>
    </source>
</evidence>
<proteinExistence type="predicted"/>
<gene>
    <name evidence="2" type="ORF">ZIOFF_012857</name>
</gene>
<dbReference type="Proteomes" id="UP000734854">
    <property type="component" value="Unassembled WGS sequence"/>
</dbReference>
<name>A0A8J5I883_ZINOF</name>
<evidence type="ECO:0000313" key="2">
    <source>
        <dbReference type="EMBL" id="KAG6530616.1"/>
    </source>
</evidence>
<feature type="region of interest" description="Disordered" evidence="1">
    <location>
        <begin position="1"/>
        <end position="24"/>
    </location>
</feature>
<feature type="region of interest" description="Disordered" evidence="1">
    <location>
        <begin position="155"/>
        <end position="185"/>
    </location>
</feature>
<dbReference type="AlphaFoldDB" id="A0A8J5I883"/>
<accession>A0A8J5I883</accession>
<evidence type="ECO:0000313" key="3">
    <source>
        <dbReference type="Proteomes" id="UP000734854"/>
    </source>
</evidence>